<dbReference type="PANTHER" id="PTHR33990:SF4">
    <property type="entry name" value="PHNB-LIKE DOMAIN-CONTAINING PROTEIN"/>
    <property type="match status" value="1"/>
</dbReference>
<dbReference type="Proteomes" id="UP000236655">
    <property type="component" value="Chromosome"/>
</dbReference>
<evidence type="ECO:0000259" key="1">
    <source>
        <dbReference type="Pfam" id="PF06983"/>
    </source>
</evidence>
<dbReference type="Gene3D" id="3.30.720.100">
    <property type="match status" value="1"/>
</dbReference>
<dbReference type="KEGG" id="nba:CUN60_07640"/>
<keyword evidence="3" id="KW-1185">Reference proteome</keyword>
<name>A0A2I7N7I9_9NEIS</name>
<dbReference type="OrthoDB" id="5293819at2"/>
<evidence type="ECO:0000313" key="2">
    <source>
        <dbReference type="EMBL" id="AUR52175.1"/>
    </source>
</evidence>
<dbReference type="Gene3D" id="3.10.180.10">
    <property type="entry name" value="2,3-Dihydroxybiphenyl 1,2-Dioxygenase, domain 1"/>
    <property type="match status" value="1"/>
</dbReference>
<organism evidence="2 3">
    <name type="scientific">Aquella oligotrophica</name>
    <dbReference type="NCBI Taxonomy" id="2067065"/>
    <lineage>
        <taxon>Bacteria</taxon>
        <taxon>Pseudomonadati</taxon>
        <taxon>Pseudomonadota</taxon>
        <taxon>Betaproteobacteria</taxon>
        <taxon>Neisseriales</taxon>
        <taxon>Neisseriaceae</taxon>
        <taxon>Aquella</taxon>
    </lineage>
</organism>
<gene>
    <name evidence="2" type="ORF">CUN60_07640</name>
</gene>
<dbReference type="InterPro" id="IPR029068">
    <property type="entry name" value="Glyas_Bleomycin-R_OHBP_Dase"/>
</dbReference>
<accession>A0A2I7N7I9</accession>
<sequence length="300" mass="34474">MQKIVPHLWFDKEAKEAAEFYVSVFPQSEINQITTLHDTPSGNCDIVNFNISGYSFMAISAGPYFKVNPSISFMLNFDDNNLDYTIKEMNRLWETLAKNGKIMMPLQKYPFSNYYGWVEDKYGVSWQLILNKSGENKPFITPSLMFVGNVAGKAEEATDFYLSIFKNSFRNTIAYYPAAMELEKEGSVMFTSYNIEGQEFAAMDSSLKHDFSFNEAISLVILCETQEEIDYYWQKLSAVSEAEQCGWVKDKYGISWQIVPTIMNEMMKNGTQEQINQITKAFLPMKKMDISALKKAYEGH</sequence>
<feature type="domain" description="PhnB-like" evidence="1">
    <location>
        <begin position="2"/>
        <end position="129"/>
    </location>
</feature>
<dbReference type="EMBL" id="CP024847">
    <property type="protein sequence ID" value="AUR52175.1"/>
    <property type="molecule type" value="Genomic_DNA"/>
</dbReference>
<dbReference type="AlphaFoldDB" id="A0A2I7N7I9"/>
<dbReference type="Pfam" id="PF06983">
    <property type="entry name" value="3-dmu-9_3-mt"/>
    <property type="match status" value="2"/>
</dbReference>
<dbReference type="PANTHER" id="PTHR33990">
    <property type="entry name" value="PROTEIN YJDN-RELATED"/>
    <property type="match status" value="1"/>
</dbReference>
<dbReference type="RefSeq" id="WP_102951471.1">
    <property type="nucleotide sequence ID" value="NZ_CP024847.1"/>
</dbReference>
<protein>
    <recommendedName>
        <fullName evidence="1">PhnB-like domain-containing protein</fullName>
    </recommendedName>
</protein>
<dbReference type="Gene3D" id="3.30.720.110">
    <property type="match status" value="1"/>
</dbReference>
<evidence type="ECO:0000313" key="3">
    <source>
        <dbReference type="Proteomes" id="UP000236655"/>
    </source>
</evidence>
<reference evidence="3" key="1">
    <citation type="submission" date="2017-11" db="EMBL/GenBank/DDBJ databases">
        <authorList>
            <person name="Chan K.G."/>
            <person name="Lee L.S."/>
        </authorList>
    </citation>
    <scope>NUCLEOTIDE SEQUENCE [LARGE SCALE GENOMIC DNA]</scope>
    <source>
        <strain evidence="3">DSM 100970</strain>
    </source>
</reference>
<dbReference type="InterPro" id="IPR028973">
    <property type="entry name" value="PhnB-like"/>
</dbReference>
<proteinExistence type="predicted"/>
<feature type="domain" description="PhnB-like" evidence="1">
    <location>
        <begin position="140"/>
        <end position="259"/>
    </location>
</feature>
<dbReference type="SUPFAM" id="SSF54593">
    <property type="entry name" value="Glyoxalase/Bleomycin resistance protein/Dihydroxybiphenyl dioxygenase"/>
    <property type="match status" value="2"/>
</dbReference>
<dbReference type="CDD" id="cd06588">
    <property type="entry name" value="PhnB_like"/>
    <property type="match status" value="2"/>
</dbReference>